<feature type="region of interest" description="Disordered" evidence="1">
    <location>
        <begin position="25"/>
        <end position="46"/>
    </location>
</feature>
<accession>A0A512BGX5</accession>
<feature type="chain" id="PRO_5022243503" description="Lipoprotein" evidence="2">
    <location>
        <begin position="20"/>
        <end position="220"/>
    </location>
</feature>
<organism evidence="3 4">
    <name type="scientific">Segetibacter aerophilus</name>
    <dbReference type="NCBI Taxonomy" id="670293"/>
    <lineage>
        <taxon>Bacteria</taxon>
        <taxon>Pseudomonadati</taxon>
        <taxon>Bacteroidota</taxon>
        <taxon>Chitinophagia</taxon>
        <taxon>Chitinophagales</taxon>
        <taxon>Chitinophagaceae</taxon>
        <taxon>Segetibacter</taxon>
    </lineage>
</organism>
<dbReference type="OrthoDB" id="1267107at2"/>
<proteinExistence type="predicted"/>
<evidence type="ECO:0008006" key="5">
    <source>
        <dbReference type="Google" id="ProtNLM"/>
    </source>
</evidence>
<evidence type="ECO:0000313" key="3">
    <source>
        <dbReference type="EMBL" id="GEO11067.1"/>
    </source>
</evidence>
<feature type="signal peptide" evidence="2">
    <location>
        <begin position="1"/>
        <end position="19"/>
    </location>
</feature>
<keyword evidence="2" id="KW-0732">Signal</keyword>
<dbReference type="RefSeq" id="WP_147205177.1">
    <property type="nucleotide sequence ID" value="NZ_BJYT01000015.1"/>
</dbReference>
<reference evidence="3 4" key="1">
    <citation type="submission" date="2019-07" db="EMBL/GenBank/DDBJ databases">
        <title>Whole genome shotgun sequence of Segetibacter aerophilus NBRC 106135.</title>
        <authorList>
            <person name="Hosoyama A."/>
            <person name="Uohara A."/>
            <person name="Ohji S."/>
            <person name="Ichikawa N."/>
        </authorList>
    </citation>
    <scope>NUCLEOTIDE SEQUENCE [LARGE SCALE GENOMIC DNA]</scope>
    <source>
        <strain evidence="3 4">NBRC 106135</strain>
    </source>
</reference>
<name>A0A512BGX5_9BACT</name>
<evidence type="ECO:0000256" key="2">
    <source>
        <dbReference type="SAM" id="SignalP"/>
    </source>
</evidence>
<comment type="caution">
    <text evidence="3">The sequence shown here is derived from an EMBL/GenBank/DDBJ whole genome shotgun (WGS) entry which is preliminary data.</text>
</comment>
<dbReference type="EMBL" id="BJYT01000015">
    <property type="protein sequence ID" value="GEO11067.1"/>
    <property type="molecule type" value="Genomic_DNA"/>
</dbReference>
<protein>
    <recommendedName>
        <fullName evidence="5">Lipoprotein</fullName>
    </recommendedName>
</protein>
<gene>
    <name evidence="3" type="ORF">SAE01_35630</name>
</gene>
<keyword evidence="4" id="KW-1185">Reference proteome</keyword>
<dbReference type="PROSITE" id="PS51257">
    <property type="entry name" value="PROKAR_LIPOPROTEIN"/>
    <property type="match status" value="1"/>
</dbReference>
<dbReference type="Proteomes" id="UP000321513">
    <property type="component" value="Unassembled WGS sequence"/>
</dbReference>
<sequence length="220" mass="24561">MTTKILTASILVLMLFACNQNETNKSTKDSAVSSSQKGSVANEPDTTVVAQPTADSSLLLLSDSILRLFKNQDFAHLGSYIHPQSGIRLSPYGVTDTLKDQRLTAKQLSTLTSSKKTVNWGISEGSGEPISLNVREYFKRFVYDVDFINAERKSINNIIGPDSSSSNITSVYPGHKFVQFYFSGFNKQYEGMDWKSLVLVFKKENGRRYLVAVLHDQWKG</sequence>
<evidence type="ECO:0000256" key="1">
    <source>
        <dbReference type="SAM" id="MobiDB-lite"/>
    </source>
</evidence>
<dbReference type="AlphaFoldDB" id="A0A512BGX5"/>
<evidence type="ECO:0000313" key="4">
    <source>
        <dbReference type="Proteomes" id="UP000321513"/>
    </source>
</evidence>